<evidence type="ECO:0000313" key="10">
    <source>
        <dbReference type="Proteomes" id="UP001595692"/>
    </source>
</evidence>
<dbReference type="Gene3D" id="3.40.50.300">
    <property type="entry name" value="P-loop containing nucleotide triphosphate hydrolases"/>
    <property type="match status" value="1"/>
</dbReference>
<keyword evidence="10" id="KW-1185">Reference proteome</keyword>
<dbReference type="SUPFAM" id="SSF52540">
    <property type="entry name" value="P-loop containing nucleoside triphosphate hydrolases"/>
    <property type="match status" value="1"/>
</dbReference>
<dbReference type="InterPro" id="IPR015199">
    <property type="entry name" value="DNA_pol_III_delta_C"/>
</dbReference>
<evidence type="ECO:0000259" key="8">
    <source>
        <dbReference type="PROSITE" id="PS51076"/>
    </source>
</evidence>
<dbReference type="Pfam" id="PF09115">
    <property type="entry name" value="DNApol3-delta_C"/>
    <property type="match status" value="1"/>
</dbReference>
<evidence type="ECO:0000256" key="2">
    <source>
        <dbReference type="ARBA" id="ARBA00014363"/>
    </source>
</evidence>
<dbReference type="Pfam" id="PF13177">
    <property type="entry name" value="DNA_pol3_delta2"/>
    <property type="match status" value="1"/>
</dbReference>
<dbReference type="InterPro" id="IPR050238">
    <property type="entry name" value="DNA_Rep/Repair_Clamp_Loader"/>
</dbReference>
<protein>
    <recommendedName>
        <fullName evidence="2">DNA polymerase III subunit delta'</fullName>
        <ecNumber evidence="1">2.7.7.7</ecNumber>
    </recommendedName>
</protein>
<feature type="domain" description="MH2" evidence="8">
    <location>
        <begin position="312"/>
        <end position="325"/>
    </location>
</feature>
<gene>
    <name evidence="9" type="primary">holB</name>
    <name evidence="9" type="ORF">ACFOSS_11915</name>
</gene>
<evidence type="ECO:0000256" key="6">
    <source>
        <dbReference type="ARBA" id="ARBA00022932"/>
    </source>
</evidence>
<keyword evidence="5" id="KW-0235">DNA replication</keyword>
<evidence type="ECO:0000256" key="3">
    <source>
        <dbReference type="ARBA" id="ARBA00022679"/>
    </source>
</evidence>
<dbReference type="RefSeq" id="WP_377152775.1">
    <property type="nucleotide sequence ID" value="NZ_JBHSAF010000014.1"/>
</dbReference>
<keyword evidence="4 9" id="KW-0548">Nucleotidyltransferase</keyword>
<reference evidence="10" key="1">
    <citation type="journal article" date="2019" name="Int. J. Syst. Evol. Microbiol.">
        <title>The Global Catalogue of Microorganisms (GCM) 10K type strain sequencing project: providing services to taxonomists for standard genome sequencing and annotation.</title>
        <authorList>
            <consortium name="The Broad Institute Genomics Platform"/>
            <consortium name="The Broad Institute Genome Sequencing Center for Infectious Disease"/>
            <person name="Wu L."/>
            <person name="Ma J."/>
        </authorList>
    </citation>
    <scope>NUCLEOTIDE SEQUENCE [LARGE SCALE GENOMIC DNA]</scope>
    <source>
        <strain evidence="10">CCUG 54939</strain>
    </source>
</reference>
<dbReference type="Gene3D" id="1.20.272.10">
    <property type="match status" value="1"/>
</dbReference>
<keyword evidence="3 9" id="KW-0808">Transferase</keyword>
<dbReference type="NCBIfam" id="TIGR00678">
    <property type="entry name" value="holB"/>
    <property type="match status" value="1"/>
</dbReference>
<dbReference type="PROSITE" id="PS51076">
    <property type="entry name" value="MH2"/>
    <property type="match status" value="1"/>
</dbReference>
<dbReference type="InterPro" id="IPR004622">
    <property type="entry name" value="DNA_pol_HolB"/>
</dbReference>
<comment type="caution">
    <text evidence="9">The sequence shown here is derived from an EMBL/GenBank/DDBJ whole genome shotgun (WGS) entry which is preliminary data.</text>
</comment>
<evidence type="ECO:0000256" key="7">
    <source>
        <dbReference type="ARBA" id="ARBA00049244"/>
    </source>
</evidence>
<sequence length="325" mass="35570">MYPWLTTAWRQWYDKLLAGRLAHGWLITGPSGLGQALLAQQMATGHLCAHPATTGPCGLCHACQLLARGHHPDLLALGAENERALGIDAIRELITKLNATPQLGEGKVAIIHHAERMTEAAANALLKTLEEPAGRSLILLLSEYPDRLLPTIRSRCQRLALHAPALPDALHWLQAQPGGETAAPIHLVLNQGAPLRALDYLTSGLDRQRQTLFQALSSYLQSRQQLPALLAAFEPVMAQAVDWLSLLLLDALKCQAGASSTDYRMSDAQMLIQRLAALPTARLLALHQGLRQLQSTEEAFATAMPSLHLLAWCRLFYFEENHAVS</sequence>
<dbReference type="InterPro" id="IPR001132">
    <property type="entry name" value="SMAD_dom_Dwarfin-type"/>
</dbReference>
<accession>A0ABV8CQ97</accession>
<dbReference type="GO" id="GO:0003887">
    <property type="term" value="F:DNA-directed DNA polymerase activity"/>
    <property type="evidence" value="ECO:0007669"/>
    <property type="project" value="UniProtKB-EC"/>
</dbReference>
<evidence type="ECO:0000256" key="4">
    <source>
        <dbReference type="ARBA" id="ARBA00022695"/>
    </source>
</evidence>
<dbReference type="InterPro" id="IPR027417">
    <property type="entry name" value="P-loop_NTPase"/>
</dbReference>
<dbReference type="SUPFAM" id="SSF48019">
    <property type="entry name" value="post-AAA+ oligomerization domain-like"/>
    <property type="match status" value="1"/>
</dbReference>
<keyword evidence="6" id="KW-0239">DNA-directed DNA polymerase</keyword>
<evidence type="ECO:0000313" key="9">
    <source>
        <dbReference type="EMBL" id="MFC3914173.1"/>
    </source>
</evidence>
<dbReference type="PANTHER" id="PTHR11669:SF8">
    <property type="entry name" value="DNA POLYMERASE III SUBUNIT DELTA"/>
    <property type="match status" value="1"/>
</dbReference>
<comment type="catalytic activity">
    <reaction evidence="7">
        <text>DNA(n) + a 2'-deoxyribonucleoside 5'-triphosphate = DNA(n+1) + diphosphate</text>
        <dbReference type="Rhea" id="RHEA:22508"/>
        <dbReference type="Rhea" id="RHEA-COMP:17339"/>
        <dbReference type="Rhea" id="RHEA-COMP:17340"/>
        <dbReference type="ChEBI" id="CHEBI:33019"/>
        <dbReference type="ChEBI" id="CHEBI:61560"/>
        <dbReference type="ChEBI" id="CHEBI:173112"/>
        <dbReference type="EC" id="2.7.7.7"/>
    </reaction>
</comment>
<evidence type="ECO:0000256" key="5">
    <source>
        <dbReference type="ARBA" id="ARBA00022705"/>
    </source>
</evidence>
<dbReference type="Proteomes" id="UP001595692">
    <property type="component" value="Unassembled WGS sequence"/>
</dbReference>
<proteinExistence type="predicted"/>
<name>A0ABV8CQ97_9GAMM</name>
<organism evidence="9 10">
    <name type="scientific">Pseudaeromonas sharmana</name>
    <dbReference type="NCBI Taxonomy" id="328412"/>
    <lineage>
        <taxon>Bacteria</taxon>
        <taxon>Pseudomonadati</taxon>
        <taxon>Pseudomonadota</taxon>
        <taxon>Gammaproteobacteria</taxon>
        <taxon>Aeromonadales</taxon>
        <taxon>Aeromonadaceae</taxon>
        <taxon>Pseudaeromonas</taxon>
    </lineage>
</organism>
<evidence type="ECO:0000256" key="1">
    <source>
        <dbReference type="ARBA" id="ARBA00012417"/>
    </source>
</evidence>
<dbReference type="InterPro" id="IPR008921">
    <property type="entry name" value="DNA_pol3_clamp-load_cplx_C"/>
</dbReference>
<dbReference type="EC" id="2.7.7.7" evidence="1"/>
<dbReference type="EMBL" id="JBHSAF010000014">
    <property type="protein sequence ID" value="MFC3914173.1"/>
    <property type="molecule type" value="Genomic_DNA"/>
</dbReference>
<dbReference type="PANTHER" id="PTHR11669">
    <property type="entry name" value="REPLICATION FACTOR C / DNA POLYMERASE III GAMMA-TAU SUBUNIT"/>
    <property type="match status" value="1"/>
</dbReference>